<dbReference type="Pfam" id="PF00665">
    <property type="entry name" value="rve"/>
    <property type="match status" value="1"/>
</dbReference>
<dbReference type="Proteomes" id="UP000002007">
    <property type="component" value="Chromosome"/>
</dbReference>
<dbReference type="SUPFAM" id="SSF53098">
    <property type="entry name" value="Ribonuclease H-like"/>
    <property type="match status" value="1"/>
</dbReference>
<keyword evidence="5" id="KW-1185">Reference proteome</keyword>
<dbReference type="HOGENOM" id="CLU_027402_4_0_11"/>
<dbReference type="InterPro" id="IPR036397">
    <property type="entry name" value="RNaseH_sf"/>
</dbReference>
<dbReference type="GO" id="GO:0003676">
    <property type="term" value="F:nucleic acid binding"/>
    <property type="evidence" value="ECO:0007669"/>
    <property type="project" value="InterPro"/>
</dbReference>
<name>A9WKU0_RENSM</name>
<dbReference type="STRING" id="288705.RSal33209_0343"/>
<sequence length="357" mass="40026">MSTTESEQVRALKRENRELRESLEIVKAASVFFAGELDPREALIRGFIDEQRFLGWAVEVICKVLRGQGLTVTARTYRSWKVSTASVRDMAEASVMDALLGTVGTPEGMYGRRKMTAWLRRKGFEVSYRQVNRLMSLLSLKGRVRGKGVRTTVPDRNHDRAPDLLDRCFTAAGPNQRWVADFTYVRTWAGFVYVAFIIDCFSKYIVGWNISTIKDTALVSTALRMGLWQRTRTRHPVAEGLIHHSAAGSQYTSLHFGETLTLEGIAASIGSVGDAYDNALAESTIGLFKTEAVREDSPFRNGPLKTIDEVEWASLAWIDWYNNDRLHTSIGDIPPTEHEVAYYAKETIPAQPVQGLA</sequence>
<dbReference type="Gene3D" id="3.30.420.10">
    <property type="entry name" value="Ribonuclease H-like superfamily/Ribonuclease H"/>
    <property type="match status" value="1"/>
</dbReference>
<dbReference type="GO" id="GO:0015074">
    <property type="term" value="P:DNA integration"/>
    <property type="evidence" value="ECO:0007669"/>
    <property type="project" value="InterPro"/>
</dbReference>
<dbReference type="InterPro" id="IPR025948">
    <property type="entry name" value="HTH-like_dom"/>
</dbReference>
<protein>
    <submittedName>
        <fullName evidence="4">ISRs2 transposase</fullName>
    </submittedName>
</protein>
<dbReference type="Pfam" id="PF13333">
    <property type="entry name" value="rve_2"/>
    <property type="match status" value="1"/>
</dbReference>
<dbReference type="EMBL" id="CP000910">
    <property type="protein sequence ID" value="ABY22098.1"/>
    <property type="molecule type" value="Genomic_DNA"/>
</dbReference>
<dbReference type="KEGG" id="rsa:RSal33209_0343"/>
<dbReference type="NCBIfam" id="NF033516">
    <property type="entry name" value="transpos_IS3"/>
    <property type="match status" value="1"/>
</dbReference>
<keyword evidence="2" id="KW-0175">Coiled coil</keyword>
<evidence type="ECO:0000256" key="2">
    <source>
        <dbReference type="SAM" id="Coils"/>
    </source>
</evidence>
<evidence type="ECO:0000313" key="4">
    <source>
        <dbReference type="EMBL" id="ABY22098.1"/>
    </source>
</evidence>
<dbReference type="AlphaFoldDB" id="A9WKU0"/>
<dbReference type="Pfam" id="PF13276">
    <property type="entry name" value="HTH_21"/>
    <property type="match status" value="1"/>
</dbReference>
<evidence type="ECO:0000256" key="1">
    <source>
        <dbReference type="ARBA" id="ARBA00002286"/>
    </source>
</evidence>
<dbReference type="InterPro" id="IPR012337">
    <property type="entry name" value="RNaseH-like_sf"/>
</dbReference>
<reference evidence="5" key="1">
    <citation type="journal article" date="2008" name="J. Bacteriol.">
        <title>Genome sequence of the fish pathogen Renibacterium salmoninarum suggests reductive evolution away from an environmental Arthrobacter ancestor.</title>
        <authorList>
            <person name="Wiens G.D."/>
            <person name="Rockey D.D."/>
            <person name="Wu Z."/>
            <person name="Chang J."/>
            <person name="Levy R."/>
            <person name="Crane S."/>
            <person name="Chen D.S."/>
            <person name="Capri G.R."/>
            <person name="Burnett J.R."/>
            <person name="Sudheesh P.S."/>
            <person name="Schipma M.J."/>
            <person name="Burd H."/>
            <person name="Bhattacharyya A."/>
            <person name="Rhodes L.D."/>
            <person name="Kaul R."/>
            <person name="Strom M.S."/>
        </authorList>
    </citation>
    <scope>NUCLEOTIDE SEQUENCE [LARGE SCALE GENOMIC DNA]</scope>
    <source>
        <strain evidence="5">ATCC 33209 / DSM 20767 / JCM 11484 / NBRC 15589 / NCIMB 2235</strain>
    </source>
</reference>
<dbReference type="InterPro" id="IPR050900">
    <property type="entry name" value="Transposase_IS3/IS150/IS904"/>
</dbReference>
<evidence type="ECO:0000313" key="5">
    <source>
        <dbReference type="Proteomes" id="UP000002007"/>
    </source>
</evidence>
<accession>A9WKU0</accession>
<dbReference type="PANTHER" id="PTHR46889:SF4">
    <property type="entry name" value="TRANSPOSASE INSO FOR INSERTION SEQUENCE ELEMENT IS911B-RELATED"/>
    <property type="match status" value="1"/>
</dbReference>
<dbReference type="InterPro" id="IPR001584">
    <property type="entry name" value="Integrase_cat-core"/>
</dbReference>
<dbReference type="InterPro" id="IPR048020">
    <property type="entry name" value="Transpos_IS3"/>
</dbReference>
<proteinExistence type="predicted"/>
<organism evidence="4 5">
    <name type="scientific">Renibacterium salmoninarum (strain ATCC 33209 / DSM 20767 / JCM 11484 / NBRC 15589 / NCIMB 2235)</name>
    <dbReference type="NCBI Taxonomy" id="288705"/>
    <lineage>
        <taxon>Bacteria</taxon>
        <taxon>Bacillati</taxon>
        <taxon>Actinomycetota</taxon>
        <taxon>Actinomycetes</taxon>
        <taxon>Micrococcales</taxon>
        <taxon>Micrococcaceae</taxon>
        <taxon>Renibacterium</taxon>
    </lineage>
</organism>
<dbReference type="PROSITE" id="PS50994">
    <property type="entry name" value="INTEGRASE"/>
    <property type="match status" value="1"/>
</dbReference>
<feature type="domain" description="Integrase catalytic" evidence="3">
    <location>
        <begin position="170"/>
        <end position="342"/>
    </location>
</feature>
<feature type="coiled-coil region" evidence="2">
    <location>
        <begin position="2"/>
        <end position="29"/>
    </location>
</feature>
<gene>
    <name evidence="4" type="ordered locus">RSal33209_0343</name>
</gene>
<evidence type="ECO:0000259" key="3">
    <source>
        <dbReference type="PROSITE" id="PS50994"/>
    </source>
</evidence>
<comment type="function">
    <text evidence="1">Involved in the transposition of the insertion sequence.</text>
</comment>
<dbReference type="eggNOG" id="COG2801">
    <property type="taxonomic scope" value="Bacteria"/>
</dbReference>
<dbReference type="RefSeq" id="WP_012243806.1">
    <property type="nucleotide sequence ID" value="NC_010168.1"/>
</dbReference>
<dbReference type="PANTHER" id="PTHR46889">
    <property type="entry name" value="TRANSPOSASE INSF FOR INSERTION SEQUENCE IS3B-RELATED"/>
    <property type="match status" value="1"/>
</dbReference>